<protein>
    <recommendedName>
        <fullName evidence="2">CBM20 domain-containing protein</fullName>
    </recommendedName>
</protein>
<dbReference type="InterPro" id="IPR013783">
    <property type="entry name" value="Ig-like_fold"/>
</dbReference>
<proteinExistence type="predicted"/>
<dbReference type="GO" id="GO:2001070">
    <property type="term" value="F:starch binding"/>
    <property type="evidence" value="ECO:0007669"/>
    <property type="project" value="InterPro"/>
</dbReference>
<dbReference type="SMART" id="SM01065">
    <property type="entry name" value="CBM_2"/>
    <property type="match status" value="1"/>
</dbReference>
<feature type="domain" description="CBM20" evidence="2">
    <location>
        <begin position="49"/>
        <end position="157"/>
    </location>
</feature>
<dbReference type="Pfam" id="PF00686">
    <property type="entry name" value="CBM_20"/>
    <property type="match status" value="1"/>
</dbReference>
<dbReference type="InterPro" id="IPR002044">
    <property type="entry name" value="CBM20"/>
</dbReference>
<feature type="coiled-coil region" evidence="1">
    <location>
        <begin position="167"/>
        <end position="201"/>
    </location>
</feature>
<dbReference type="InterPro" id="IPR013784">
    <property type="entry name" value="Carb-bd-like_fold"/>
</dbReference>
<reference evidence="3 4" key="1">
    <citation type="journal article" date="2015" name="Genome Biol. Evol.">
        <title>Comparative Genomics of a Bacterivorous Green Alga Reveals Evolutionary Causalities and Consequences of Phago-Mixotrophic Mode of Nutrition.</title>
        <authorList>
            <person name="Burns J.A."/>
            <person name="Paasch A."/>
            <person name="Narechania A."/>
            <person name="Kim E."/>
        </authorList>
    </citation>
    <scope>NUCLEOTIDE SEQUENCE [LARGE SCALE GENOMIC DNA]</scope>
    <source>
        <strain evidence="3 4">PLY_AMNH</strain>
    </source>
</reference>
<dbReference type="CDD" id="cd05467">
    <property type="entry name" value="CBM20"/>
    <property type="match status" value="1"/>
</dbReference>
<keyword evidence="1" id="KW-0175">Coiled coil</keyword>
<dbReference type="AlphaFoldDB" id="A0AAE0GBM6"/>
<evidence type="ECO:0000256" key="1">
    <source>
        <dbReference type="SAM" id="Coils"/>
    </source>
</evidence>
<dbReference type="PANTHER" id="PTHR15048:SF0">
    <property type="entry name" value="STARCH-BINDING DOMAIN-CONTAINING PROTEIN 1"/>
    <property type="match status" value="1"/>
</dbReference>
<evidence type="ECO:0000313" key="4">
    <source>
        <dbReference type="Proteomes" id="UP001190700"/>
    </source>
</evidence>
<dbReference type="PANTHER" id="PTHR15048">
    <property type="entry name" value="STARCH-BINDING DOMAIN-CONTAINING PROTEIN 1"/>
    <property type="match status" value="1"/>
</dbReference>
<dbReference type="GO" id="GO:0016020">
    <property type="term" value="C:membrane"/>
    <property type="evidence" value="ECO:0007669"/>
    <property type="project" value="TreeGrafter"/>
</dbReference>
<evidence type="ECO:0000259" key="2">
    <source>
        <dbReference type="PROSITE" id="PS51166"/>
    </source>
</evidence>
<dbReference type="SUPFAM" id="SSF49452">
    <property type="entry name" value="Starch-binding domain-like"/>
    <property type="match status" value="1"/>
</dbReference>
<comment type="caution">
    <text evidence="3">The sequence shown here is derived from an EMBL/GenBank/DDBJ whole genome shotgun (WGS) entry which is preliminary data.</text>
</comment>
<sequence>MAYQYNGESENDRGLTRTSDLSSVNDWYKSWENQNLEKEEDLSNFAYQPLAPAQQYITIRFQVHYQTYVGQCLKIGGSHAAVGQWDVYRAVPMTWTEGNIWVAEVDFPAGAVVFYKYLLEEGDSLKWQQGANHVLALPTEDHHVPNRVYEASDMWNGQPTASSSAWQELLVRRIEESDTQRKEAEQEAVQSRRMAQAALSELIAAREDAAAAWSLLQEKGWLPEPSDDNRDIDW</sequence>
<name>A0AAE0GBM6_9CHLO</name>
<dbReference type="Gene3D" id="2.60.40.10">
    <property type="entry name" value="Immunoglobulins"/>
    <property type="match status" value="1"/>
</dbReference>
<gene>
    <name evidence="3" type="ORF">CYMTET_17383</name>
</gene>
<keyword evidence="4" id="KW-1185">Reference proteome</keyword>
<dbReference type="EMBL" id="LGRX02007738">
    <property type="protein sequence ID" value="KAK3274431.1"/>
    <property type="molecule type" value="Genomic_DNA"/>
</dbReference>
<dbReference type="PROSITE" id="PS51166">
    <property type="entry name" value="CBM20"/>
    <property type="match status" value="1"/>
</dbReference>
<dbReference type="Proteomes" id="UP001190700">
    <property type="component" value="Unassembled WGS sequence"/>
</dbReference>
<dbReference type="FunFam" id="2.60.40.10:FF:000552">
    <property type="entry name" value="Related to glucoamylase"/>
    <property type="match status" value="1"/>
</dbReference>
<accession>A0AAE0GBM6</accession>
<evidence type="ECO:0000313" key="3">
    <source>
        <dbReference type="EMBL" id="KAK3274431.1"/>
    </source>
</evidence>
<organism evidence="3 4">
    <name type="scientific">Cymbomonas tetramitiformis</name>
    <dbReference type="NCBI Taxonomy" id="36881"/>
    <lineage>
        <taxon>Eukaryota</taxon>
        <taxon>Viridiplantae</taxon>
        <taxon>Chlorophyta</taxon>
        <taxon>Pyramimonadophyceae</taxon>
        <taxon>Pyramimonadales</taxon>
        <taxon>Pyramimonadaceae</taxon>
        <taxon>Cymbomonas</taxon>
    </lineage>
</organism>